<evidence type="ECO:0000259" key="2">
    <source>
        <dbReference type="PROSITE" id="PS50011"/>
    </source>
</evidence>
<dbReference type="PANTHER" id="PTHR38248:SF2">
    <property type="entry name" value="FUNK1 11"/>
    <property type="match status" value="1"/>
</dbReference>
<organism evidence="3 4">
    <name type="scientific">Coemansia guatemalensis</name>
    <dbReference type="NCBI Taxonomy" id="2761395"/>
    <lineage>
        <taxon>Eukaryota</taxon>
        <taxon>Fungi</taxon>
        <taxon>Fungi incertae sedis</taxon>
        <taxon>Zoopagomycota</taxon>
        <taxon>Kickxellomycotina</taxon>
        <taxon>Kickxellomycetes</taxon>
        <taxon>Kickxellales</taxon>
        <taxon>Kickxellaceae</taxon>
        <taxon>Coemansia</taxon>
    </lineage>
</organism>
<dbReference type="SUPFAM" id="SSF56112">
    <property type="entry name" value="Protein kinase-like (PK-like)"/>
    <property type="match status" value="1"/>
</dbReference>
<feature type="domain" description="Protein kinase" evidence="2">
    <location>
        <begin position="308"/>
        <end position="606"/>
    </location>
</feature>
<proteinExistence type="predicted"/>
<dbReference type="GO" id="GO:0005524">
    <property type="term" value="F:ATP binding"/>
    <property type="evidence" value="ECO:0007669"/>
    <property type="project" value="InterPro"/>
</dbReference>
<dbReference type="AlphaFoldDB" id="A0A9W8LUA8"/>
<comment type="caution">
    <text evidence="3">The sequence shown here is derived from an EMBL/GenBank/DDBJ whole genome shotgun (WGS) entry which is preliminary data.</text>
</comment>
<dbReference type="EMBL" id="JANBUO010000499">
    <property type="protein sequence ID" value="KAJ2803640.1"/>
    <property type="molecule type" value="Genomic_DNA"/>
</dbReference>
<dbReference type="Gene3D" id="1.10.510.10">
    <property type="entry name" value="Transferase(Phosphotransferase) domain 1"/>
    <property type="match status" value="1"/>
</dbReference>
<sequence>RLPLPELKAVESTPHHIQTVVSSYTASVYAKLATAFTNKLSSAPLDNIIEMLGESWKIEWDIAKQRRQLYDQTNIENIIDDCLESFKNLKSTAKIGSEGYHQQMLTELMKSIEHNLPADMNDGDRIFWGDTHRGPMNNRRMPDGVLLASGTSTRREWRNVAVVFELKDDKRNPESNGLMGQLYQNFIDMARDQPRRYQLGLTISKDSDIHVHLCMAEHVYFAKIGRLPFPQASASHLIEIRAAVAFLLLLYVQLPKDGYGFLVPKPHGIYNSFSMTDIHGRVPIYTDAALVDRDLDNAVISVSNDKAFSGRRRNAFGARSWIYKAILRRGNDNPNLAHILKFQFYAHALSEAEIFERVLSIGVPHVPSLLHSSAITNDHPAGLPGEILLIEDCGKSLGSFFADLPANQSYKVIDIIAGYFHTLLAAANGDESGYVLHRDISMNNLLVKDGTPFVIDWGCGLKVLYKDKRDPSTICRVGTAPYMGIRVLDGKLHRSLMDDLESLFLVLSHCLWKKYGKTDKDSADMWDSTSDQSSLRNMRCHWLTSEHSYFKKMGLSKCPPALRNFAAALYKLVIPQAGILIYGLMANDDDPRLPEFKASQWADAFARSIAEYGASNIHTPYLDKLVDYINTNPGCDNVSPVADISSVSRKQRAGGDMEESQGSTSSVTRHKRRMDEDVFEMEDERRIRSKTSHISLE</sequence>
<name>A0A9W8LUA8_9FUNG</name>
<evidence type="ECO:0000256" key="1">
    <source>
        <dbReference type="SAM" id="MobiDB-lite"/>
    </source>
</evidence>
<dbReference type="PANTHER" id="PTHR38248">
    <property type="entry name" value="FUNK1 6"/>
    <property type="match status" value="1"/>
</dbReference>
<dbReference type="Proteomes" id="UP001140094">
    <property type="component" value="Unassembled WGS sequence"/>
</dbReference>
<dbReference type="GO" id="GO:0004672">
    <property type="term" value="F:protein kinase activity"/>
    <property type="evidence" value="ECO:0007669"/>
    <property type="project" value="InterPro"/>
</dbReference>
<feature type="region of interest" description="Disordered" evidence="1">
    <location>
        <begin position="646"/>
        <end position="697"/>
    </location>
</feature>
<reference evidence="3" key="1">
    <citation type="submission" date="2022-07" db="EMBL/GenBank/DDBJ databases">
        <title>Phylogenomic reconstructions and comparative analyses of Kickxellomycotina fungi.</title>
        <authorList>
            <person name="Reynolds N.K."/>
            <person name="Stajich J.E."/>
            <person name="Barry K."/>
            <person name="Grigoriev I.V."/>
            <person name="Crous P."/>
            <person name="Smith M.E."/>
        </authorList>
    </citation>
    <scope>NUCLEOTIDE SEQUENCE</scope>
    <source>
        <strain evidence="3">NRRL 1565</strain>
    </source>
</reference>
<protein>
    <recommendedName>
        <fullName evidence="2">Protein kinase domain-containing protein</fullName>
    </recommendedName>
</protein>
<dbReference type="OrthoDB" id="2747778at2759"/>
<dbReference type="InterPro" id="IPR011009">
    <property type="entry name" value="Kinase-like_dom_sf"/>
</dbReference>
<feature type="non-terminal residue" evidence="3">
    <location>
        <position position="1"/>
    </location>
</feature>
<keyword evidence="4" id="KW-1185">Reference proteome</keyword>
<dbReference type="PROSITE" id="PS50011">
    <property type="entry name" value="PROTEIN_KINASE_DOM"/>
    <property type="match status" value="1"/>
</dbReference>
<evidence type="ECO:0000313" key="3">
    <source>
        <dbReference type="EMBL" id="KAJ2803640.1"/>
    </source>
</evidence>
<evidence type="ECO:0000313" key="4">
    <source>
        <dbReference type="Proteomes" id="UP001140094"/>
    </source>
</evidence>
<dbReference type="InterPro" id="IPR000719">
    <property type="entry name" value="Prot_kinase_dom"/>
</dbReference>
<gene>
    <name evidence="3" type="ORF">H4R20_002808</name>
</gene>
<dbReference type="Pfam" id="PF17667">
    <property type="entry name" value="Pkinase_fungal"/>
    <property type="match status" value="1"/>
</dbReference>
<dbReference type="InterPro" id="IPR040976">
    <property type="entry name" value="Pkinase_fungal"/>
</dbReference>
<accession>A0A9W8LUA8</accession>